<dbReference type="PANTHER" id="PTHR34059:SF6">
    <property type="entry name" value="DUF4408 DOMAIN-CONTAINING PROTEIN"/>
    <property type="match status" value="1"/>
</dbReference>
<dbReference type="Proteomes" id="UP001642360">
    <property type="component" value="Unassembled WGS sequence"/>
</dbReference>
<proteinExistence type="predicted"/>
<name>A0ABC8RTD6_9AQUA</name>
<dbReference type="InterPro" id="IPR008480">
    <property type="entry name" value="DUF761_pln"/>
</dbReference>
<dbReference type="AlphaFoldDB" id="A0ABC8RTD6"/>
<evidence type="ECO:0000313" key="2">
    <source>
        <dbReference type="EMBL" id="CAK9147820.1"/>
    </source>
</evidence>
<comment type="caution">
    <text evidence="2">The sequence shown here is derived from an EMBL/GenBank/DDBJ whole genome shotgun (WGS) entry which is preliminary data.</text>
</comment>
<feature type="compositionally biased region" description="Basic and acidic residues" evidence="1">
    <location>
        <begin position="1"/>
        <end position="31"/>
    </location>
</feature>
<dbReference type="EMBL" id="CAUOFW020001724">
    <property type="protein sequence ID" value="CAK9147820.1"/>
    <property type="molecule type" value="Genomic_DNA"/>
</dbReference>
<feature type="region of interest" description="Disordered" evidence="1">
    <location>
        <begin position="1"/>
        <end position="54"/>
    </location>
</feature>
<feature type="compositionally biased region" description="Acidic residues" evidence="1">
    <location>
        <begin position="116"/>
        <end position="129"/>
    </location>
</feature>
<evidence type="ECO:0000256" key="1">
    <source>
        <dbReference type="SAM" id="MobiDB-lite"/>
    </source>
</evidence>
<dbReference type="Pfam" id="PF05553">
    <property type="entry name" value="DUF761"/>
    <property type="match status" value="1"/>
</dbReference>
<dbReference type="PANTHER" id="PTHR34059">
    <property type="entry name" value="EXPRESSED PROTEIN"/>
    <property type="match status" value="1"/>
</dbReference>
<reference evidence="2 3" key="1">
    <citation type="submission" date="2024-02" db="EMBL/GenBank/DDBJ databases">
        <authorList>
            <person name="Vignale AGUSTIN F."/>
            <person name="Sosa J E."/>
            <person name="Modenutti C."/>
        </authorList>
    </citation>
    <scope>NUCLEOTIDE SEQUENCE [LARGE SCALE GENOMIC DNA]</scope>
</reference>
<feature type="compositionally biased region" description="Basic and acidic residues" evidence="1">
    <location>
        <begin position="89"/>
        <end position="102"/>
    </location>
</feature>
<evidence type="ECO:0000313" key="3">
    <source>
        <dbReference type="Proteomes" id="UP001642360"/>
    </source>
</evidence>
<protein>
    <submittedName>
        <fullName evidence="2">Uncharacterized protein</fullName>
    </submittedName>
</protein>
<keyword evidence="3" id="KW-1185">Reference proteome</keyword>
<gene>
    <name evidence="2" type="ORF">ILEXP_LOCUS15761</name>
</gene>
<sequence>MNVQRSSKDDLKRDLSKSRREYPLGREKQDMDSLAPEVKSSTLVEGLSRGKSEGERDLKIFQSTIEKIRLTIFVICQTLTFYKYQNGEKQDTADSVVEAKEDSESDSELDNFQVSSDEEEAQYDSEDDAELKTSEVDQKAGEFIAKFREQIKLQKTASMERYPDW</sequence>
<feature type="region of interest" description="Disordered" evidence="1">
    <location>
        <begin position="89"/>
        <end position="134"/>
    </location>
</feature>
<accession>A0ABC8RTD6</accession>
<organism evidence="2 3">
    <name type="scientific">Ilex paraguariensis</name>
    <name type="common">yerba mate</name>
    <dbReference type="NCBI Taxonomy" id="185542"/>
    <lineage>
        <taxon>Eukaryota</taxon>
        <taxon>Viridiplantae</taxon>
        <taxon>Streptophyta</taxon>
        <taxon>Embryophyta</taxon>
        <taxon>Tracheophyta</taxon>
        <taxon>Spermatophyta</taxon>
        <taxon>Magnoliopsida</taxon>
        <taxon>eudicotyledons</taxon>
        <taxon>Gunneridae</taxon>
        <taxon>Pentapetalae</taxon>
        <taxon>asterids</taxon>
        <taxon>campanulids</taxon>
        <taxon>Aquifoliales</taxon>
        <taxon>Aquifoliaceae</taxon>
        <taxon>Ilex</taxon>
    </lineage>
</organism>